<dbReference type="OrthoDB" id="9773538at2"/>
<dbReference type="InterPro" id="IPR024079">
    <property type="entry name" value="MetalloPept_cat_dom_sf"/>
</dbReference>
<sequence>MNTPRRPRSAPGAAGAPKITSTPEPLVLPEADAAEAWIKERTSTTTAHVRELADQLRSAPPRQALDVLKAWDELSLELGSLGGLAGLLANVHPVEAVRAACEDTELEVDRLRTELTQDKALYNVFADLPAAETEALDPLAARLLEKTLQDFSRAGVDRDDATRARLSEINERLTELDLEFSRVARDDVRITTATPEQLDGLPADWLEEHPVNDEGLIEITTDYPDALPARMFVKDPAVRRAVTVAGLERGWPHNDAVLKEMFALRHELAGLVGYADWPAYDAEVKMIGEGPAIPEFIDRIAGAADGRMKRDLEVLLDRYAQDVPGASAVSSADALYYEELVRQEKYDVDSQVVRTFFDFAKVHQGLLDVTGRLFGLRYEPVSDVVTWHDDVSVFDVCPAESDADSDGERLGRIHLDLHPREGKYKHAAQFDLATGAKGRQLPEGVLVCNFSRGLMEHDHVVTLFHEFGHLIHHVLGGQGEWARFSGVATEWDFVEAPSQMLEEWAWDADVLQTFATDQAGEPIPADLVARMRAADDFGKGYQARQQMFYAAISYWFHKERPDDLTNRLQELQAAYSPYPYLDGTHFFASFGHLGGYSSAYYTYMWSLVIAKDLFSAFDDDDLFAPEVAARYRDRVLARGGEKDAADLVADFLGRPYSFDAYAAWLAS</sequence>
<evidence type="ECO:0000256" key="2">
    <source>
        <dbReference type="ARBA" id="ARBA00022670"/>
    </source>
</evidence>
<dbReference type="GO" id="GO:0006508">
    <property type="term" value="P:proteolysis"/>
    <property type="evidence" value="ECO:0007669"/>
    <property type="project" value="UniProtKB-KW"/>
</dbReference>
<feature type="region of interest" description="Disordered" evidence="9">
    <location>
        <begin position="1"/>
        <end position="25"/>
    </location>
</feature>
<dbReference type="InterPro" id="IPR024080">
    <property type="entry name" value="Neurolysin/TOP_N"/>
</dbReference>
<proteinExistence type="inferred from homology"/>
<dbReference type="PANTHER" id="PTHR11804">
    <property type="entry name" value="PROTEASE M3 THIMET OLIGOPEPTIDASE-RELATED"/>
    <property type="match status" value="1"/>
</dbReference>
<evidence type="ECO:0000256" key="3">
    <source>
        <dbReference type="ARBA" id="ARBA00022723"/>
    </source>
</evidence>
<feature type="domain" description="Peptidase M3A/M3B catalytic" evidence="10">
    <location>
        <begin position="234"/>
        <end position="662"/>
    </location>
</feature>
<protein>
    <submittedName>
        <fullName evidence="11">Thimet oligopeptidase</fullName>
    </submittedName>
</protein>
<keyword evidence="5 7" id="KW-0862">Zinc</keyword>
<dbReference type="GO" id="GO:0006518">
    <property type="term" value="P:peptide metabolic process"/>
    <property type="evidence" value="ECO:0007669"/>
    <property type="project" value="TreeGrafter"/>
</dbReference>
<comment type="caution">
    <text evidence="11">The sequence shown here is derived from an EMBL/GenBank/DDBJ whole genome shotgun (WGS) entry which is preliminary data.</text>
</comment>
<organism evidence="11 12">
    <name type="scientific">Nocardioides albertanoniae</name>
    <dbReference type="NCBI Taxonomy" id="1175486"/>
    <lineage>
        <taxon>Bacteria</taxon>
        <taxon>Bacillati</taxon>
        <taxon>Actinomycetota</taxon>
        <taxon>Actinomycetes</taxon>
        <taxon>Propionibacteriales</taxon>
        <taxon>Nocardioidaceae</taxon>
        <taxon>Nocardioides</taxon>
    </lineage>
</organism>
<dbReference type="PANTHER" id="PTHR11804:SF84">
    <property type="entry name" value="SACCHAROLYSIN"/>
    <property type="match status" value="1"/>
</dbReference>
<name>A0A543A101_9ACTN</name>
<dbReference type="RefSeq" id="WP_141778387.1">
    <property type="nucleotide sequence ID" value="NZ_VFOV01000001.1"/>
</dbReference>
<dbReference type="Proteomes" id="UP000320209">
    <property type="component" value="Unassembled WGS sequence"/>
</dbReference>
<accession>A0A543A101</accession>
<feature type="coiled-coil region" evidence="8">
    <location>
        <begin position="94"/>
        <end position="121"/>
    </location>
</feature>
<dbReference type="CDD" id="cd06455">
    <property type="entry name" value="M3A_TOP"/>
    <property type="match status" value="1"/>
</dbReference>
<dbReference type="SUPFAM" id="SSF55486">
    <property type="entry name" value="Metalloproteases ('zincins'), catalytic domain"/>
    <property type="match status" value="1"/>
</dbReference>
<keyword evidence="8" id="KW-0175">Coiled coil</keyword>
<dbReference type="AlphaFoldDB" id="A0A543A101"/>
<keyword evidence="6 7" id="KW-0482">Metalloprotease</keyword>
<evidence type="ECO:0000256" key="5">
    <source>
        <dbReference type="ARBA" id="ARBA00022833"/>
    </source>
</evidence>
<dbReference type="GO" id="GO:0004222">
    <property type="term" value="F:metalloendopeptidase activity"/>
    <property type="evidence" value="ECO:0007669"/>
    <property type="project" value="InterPro"/>
</dbReference>
<keyword evidence="3 7" id="KW-0479">Metal-binding</keyword>
<evidence type="ECO:0000256" key="6">
    <source>
        <dbReference type="ARBA" id="ARBA00023049"/>
    </source>
</evidence>
<evidence type="ECO:0000313" key="12">
    <source>
        <dbReference type="Proteomes" id="UP000320209"/>
    </source>
</evidence>
<gene>
    <name evidence="11" type="ORF">FB381_0004</name>
</gene>
<dbReference type="Gene3D" id="1.20.1050.40">
    <property type="entry name" value="Endopeptidase. Chain P, domain 1"/>
    <property type="match status" value="1"/>
</dbReference>
<dbReference type="EMBL" id="VFOV01000001">
    <property type="protein sequence ID" value="TQL66156.1"/>
    <property type="molecule type" value="Genomic_DNA"/>
</dbReference>
<keyword evidence="12" id="KW-1185">Reference proteome</keyword>
<keyword evidence="2 7" id="KW-0645">Protease</keyword>
<comment type="cofactor">
    <cofactor evidence="7">
        <name>Zn(2+)</name>
        <dbReference type="ChEBI" id="CHEBI:29105"/>
    </cofactor>
    <text evidence="7">Binds 1 zinc ion.</text>
</comment>
<dbReference type="Gene3D" id="3.40.390.10">
    <property type="entry name" value="Collagenase (Catalytic Domain)"/>
    <property type="match status" value="1"/>
</dbReference>
<evidence type="ECO:0000259" key="10">
    <source>
        <dbReference type="Pfam" id="PF01432"/>
    </source>
</evidence>
<dbReference type="Pfam" id="PF01432">
    <property type="entry name" value="Peptidase_M3"/>
    <property type="match status" value="1"/>
</dbReference>
<dbReference type="InterPro" id="IPR045090">
    <property type="entry name" value="Pept_M3A_M3B"/>
</dbReference>
<evidence type="ECO:0000256" key="7">
    <source>
        <dbReference type="RuleBase" id="RU003435"/>
    </source>
</evidence>
<evidence type="ECO:0000256" key="9">
    <source>
        <dbReference type="SAM" id="MobiDB-lite"/>
    </source>
</evidence>
<dbReference type="GO" id="GO:0046872">
    <property type="term" value="F:metal ion binding"/>
    <property type="evidence" value="ECO:0007669"/>
    <property type="project" value="UniProtKB-UniRule"/>
</dbReference>
<dbReference type="InterPro" id="IPR001567">
    <property type="entry name" value="Pept_M3A_M3B_dom"/>
</dbReference>
<evidence type="ECO:0000256" key="1">
    <source>
        <dbReference type="ARBA" id="ARBA00006040"/>
    </source>
</evidence>
<dbReference type="Gene3D" id="1.10.1370.10">
    <property type="entry name" value="Neurolysin, domain 3"/>
    <property type="match status" value="1"/>
</dbReference>
<evidence type="ECO:0000256" key="8">
    <source>
        <dbReference type="SAM" id="Coils"/>
    </source>
</evidence>
<evidence type="ECO:0000256" key="4">
    <source>
        <dbReference type="ARBA" id="ARBA00022801"/>
    </source>
</evidence>
<comment type="similarity">
    <text evidence="1 7">Belongs to the peptidase M3 family.</text>
</comment>
<keyword evidence="4 7" id="KW-0378">Hydrolase</keyword>
<dbReference type="InterPro" id="IPR024077">
    <property type="entry name" value="Neurolysin/TOP_dom2"/>
</dbReference>
<reference evidence="11 12" key="1">
    <citation type="submission" date="2019-06" db="EMBL/GenBank/DDBJ databases">
        <title>Sequencing the genomes of 1000 actinobacteria strains.</title>
        <authorList>
            <person name="Klenk H.-P."/>
        </authorList>
    </citation>
    <scope>NUCLEOTIDE SEQUENCE [LARGE SCALE GENOMIC DNA]</scope>
    <source>
        <strain evidence="11 12">DSM 25218</strain>
    </source>
</reference>
<evidence type="ECO:0000313" key="11">
    <source>
        <dbReference type="EMBL" id="TQL66156.1"/>
    </source>
</evidence>